<name>A0A830AY65_9LAMI</name>
<gene>
    <name evidence="8" type="ORF">PHJA_000115500</name>
</gene>
<comment type="subcellular location">
    <subcellularLocation>
        <location evidence="1">Secreted</location>
    </subcellularLocation>
</comment>
<dbReference type="PANTHER" id="PTHR45650:SF8">
    <property type="entry name" value="GDSL ESTERASE_LIPASE"/>
    <property type="match status" value="1"/>
</dbReference>
<dbReference type="GO" id="GO:0005576">
    <property type="term" value="C:extracellular region"/>
    <property type="evidence" value="ECO:0007669"/>
    <property type="project" value="UniProtKB-SubCell"/>
</dbReference>
<evidence type="ECO:0000256" key="3">
    <source>
        <dbReference type="ARBA" id="ARBA00022525"/>
    </source>
</evidence>
<keyword evidence="9" id="KW-1185">Reference proteome</keyword>
<protein>
    <submittedName>
        <fullName evidence="8">GDSL esterase/lipase at1g71250</fullName>
    </submittedName>
</protein>
<evidence type="ECO:0000256" key="5">
    <source>
        <dbReference type="ARBA" id="ARBA00022801"/>
    </source>
</evidence>
<keyword evidence="5" id="KW-0378">Hydrolase</keyword>
<comment type="caution">
    <text evidence="8">The sequence shown here is derived from an EMBL/GenBank/DDBJ whole genome shotgun (WGS) entry which is preliminary data.</text>
</comment>
<evidence type="ECO:0000256" key="7">
    <source>
        <dbReference type="ARBA" id="ARBA00023098"/>
    </source>
</evidence>
<dbReference type="OrthoDB" id="1738598at2759"/>
<dbReference type="Gene3D" id="3.40.50.1110">
    <property type="entry name" value="SGNH hydrolase"/>
    <property type="match status" value="1"/>
</dbReference>
<dbReference type="EMBL" id="BMAC01000011">
    <property type="protein sequence ID" value="GFP79720.1"/>
    <property type="molecule type" value="Genomic_DNA"/>
</dbReference>
<evidence type="ECO:0000256" key="1">
    <source>
        <dbReference type="ARBA" id="ARBA00004613"/>
    </source>
</evidence>
<dbReference type="AlphaFoldDB" id="A0A830AY65"/>
<reference evidence="8" key="1">
    <citation type="submission" date="2020-07" db="EMBL/GenBank/DDBJ databases">
        <title>Ethylene signaling mediates host invasion by parasitic plants.</title>
        <authorList>
            <person name="Yoshida S."/>
        </authorList>
    </citation>
    <scope>NUCLEOTIDE SEQUENCE</scope>
    <source>
        <strain evidence="8">Okayama</strain>
    </source>
</reference>
<accession>A0A830AY65</accession>
<comment type="similarity">
    <text evidence="2">Belongs to the 'GDSL' lipolytic enzyme family.</text>
</comment>
<evidence type="ECO:0000313" key="9">
    <source>
        <dbReference type="Proteomes" id="UP000653305"/>
    </source>
</evidence>
<proteinExistence type="inferred from homology"/>
<keyword evidence="7" id="KW-0443">Lipid metabolism</keyword>
<keyword evidence="4" id="KW-0732">Signal</keyword>
<sequence length="84" mass="9435">MCVTGFTVKDKACCGIGNNRGKPVCLPDAEPCFNREQYLFWDSAHPTQAANRNFAYRVFGLIKNSNVLRSNQSGLSYMNLAQRE</sequence>
<evidence type="ECO:0000256" key="2">
    <source>
        <dbReference type="ARBA" id="ARBA00008668"/>
    </source>
</evidence>
<evidence type="ECO:0000256" key="4">
    <source>
        <dbReference type="ARBA" id="ARBA00022729"/>
    </source>
</evidence>
<keyword evidence="3" id="KW-0964">Secreted</keyword>
<keyword evidence="6" id="KW-0442">Lipid degradation</keyword>
<dbReference type="PANTHER" id="PTHR45650">
    <property type="entry name" value="GDSL-LIKE LIPASE/ACYLHYDROLASE-RELATED"/>
    <property type="match status" value="1"/>
</dbReference>
<dbReference type="InterPro" id="IPR051238">
    <property type="entry name" value="GDSL_esterase/lipase"/>
</dbReference>
<dbReference type="InterPro" id="IPR036514">
    <property type="entry name" value="SGNH_hydro_sf"/>
</dbReference>
<dbReference type="GO" id="GO:0016042">
    <property type="term" value="P:lipid catabolic process"/>
    <property type="evidence" value="ECO:0007669"/>
    <property type="project" value="UniProtKB-KW"/>
</dbReference>
<dbReference type="Proteomes" id="UP000653305">
    <property type="component" value="Unassembled WGS sequence"/>
</dbReference>
<evidence type="ECO:0000256" key="6">
    <source>
        <dbReference type="ARBA" id="ARBA00022963"/>
    </source>
</evidence>
<evidence type="ECO:0000313" key="8">
    <source>
        <dbReference type="EMBL" id="GFP79720.1"/>
    </source>
</evidence>
<organism evidence="8 9">
    <name type="scientific">Phtheirospermum japonicum</name>
    <dbReference type="NCBI Taxonomy" id="374723"/>
    <lineage>
        <taxon>Eukaryota</taxon>
        <taxon>Viridiplantae</taxon>
        <taxon>Streptophyta</taxon>
        <taxon>Embryophyta</taxon>
        <taxon>Tracheophyta</taxon>
        <taxon>Spermatophyta</taxon>
        <taxon>Magnoliopsida</taxon>
        <taxon>eudicotyledons</taxon>
        <taxon>Gunneridae</taxon>
        <taxon>Pentapetalae</taxon>
        <taxon>asterids</taxon>
        <taxon>lamiids</taxon>
        <taxon>Lamiales</taxon>
        <taxon>Orobanchaceae</taxon>
        <taxon>Orobanchaceae incertae sedis</taxon>
        <taxon>Phtheirospermum</taxon>
    </lineage>
</organism>
<dbReference type="GO" id="GO:0016787">
    <property type="term" value="F:hydrolase activity"/>
    <property type="evidence" value="ECO:0007669"/>
    <property type="project" value="UniProtKB-KW"/>
</dbReference>